<accession>A0A6A6HVZ5</accession>
<dbReference type="GeneID" id="54577637"/>
<protein>
    <submittedName>
        <fullName evidence="1">Uncharacterized protein</fullName>
    </submittedName>
</protein>
<name>A0A6A6HVZ5_9PLEO</name>
<keyword evidence="2" id="KW-1185">Reference proteome</keyword>
<sequence length="296" mass="34756">MSIPLVFVKAYRREQYLSRLARREVAREKRWLDLWTTKSWPALLGLCELQIVGAIPWRAPWEFDSIKRWPEKRYFQRLVRAGIIPLFIQDGGIGTRQEKPLFLSDDLPLIQELPEYVQSKRRACFEFILPFREGYKKQPYPQYDRPRKAFTNALVNNQHGYRVCISAWHPKYGGPITIESNPAPDGNVPLEIGAKSHFEFLLHFKKDTVLREAKGETHLDDWSQYMKADSCPLLQIRDVDIVRVESPNYGRRRLDEWVYGIAQESGLSEIWTEQELKTTALQWIRRNGLELPGLDQ</sequence>
<evidence type="ECO:0000313" key="2">
    <source>
        <dbReference type="Proteomes" id="UP000800094"/>
    </source>
</evidence>
<dbReference type="OrthoDB" id="3770097at2759"/>
<reference evidence="1" key="1">
    <citation type="journal article" date="2020" name="Stud. Mycol.">
        <title>101 Dothideomycetes genomes: a test case for predicting lifestyles and emergence of pathogens.</title>
        <authorList>
            <person name="Haridas S."/>
            <person name="Albert R."/>
            <person name="Binder M."/>
            <person name="Bloem J."/>
            <person name="Labutti K."/>
            <person name="Salamov A."/>
            <person name="Andreopoulos B."/>
            <person name="Baker S."/>
            <person name="Barry K."/>
            <person name="Bills G."/>
            <person name="Bluhm B."/>
            <person name="Cannon C."/>
            <person name="Castanera R."/>
            <person name="Culley D."/>
            <person name="Daum C."/>
            <person name="Ezra D."/>
            <person name="Gonzalez J."/>
            <person name="Henrissat B."/>
            <person name="Kuo A."/>
            <person name="Liang C."/>
            <person name="Lipzen A."/>
            <person name="Lutzoni F."/>
            <person name="Magnuson J."/>
            <person name="Mondo S."/>
            <person name="Nolan M."/>
            <person name="Ohm R."/>
            <person name="Pangilinan J."/>
            <person name="Park H.-J."/>
            <person name="Ramirez L."/>
            <person name="Alfaro M."/>
            <person name="Sun H."/>
            <person name="Tritt A."/>
            <person name="Yoshinaga Y."/>
            <person name="Zwiers L.-H."/>
            <person name="Turgeon B."/>
            <person name="Goodwin S."/>
            <person name="Spatafora J."/>
            <person name="Crous P."/>
            <person name="Grigoriev I."/>
        </authorList>
    </citation>
    <scope>NUCLEOTIDE SEQUENCE</scope>
    <source>
        <strain evidence="1">CBS 122368</strain>
    </source>
</reference>
<gene>
    <name evidence="1" type="ORF">BU26DRAFT_438788</name>
</gene>
<organism evidence="1 2">
    <name type="scientific">Trematosphaeria pertusa</name>
    <dbReference type="NCBI Taxonomy" id="390896"/>
    <lineage>
        <taxon>Eukaryota</taxon>
        <taxon>Fungi</taxon>
        <taxon>Dikarya</taxon>
        <taxon>Ascomycota</taxon>
        <taxon>Pezizomycotina</taxon>
        <taxon>Dothideomycetes</taxon>
        <taxon>Pleosporomycetidae</taxon>
        <taxon>Pleosporales</taxon>
        <taxon>Massarineae</taxon>
        <taxon>Trematosphaeriaceae</taxon>
        <taxon>Trematosphaeria</taxon>
    </lineage>
</organism>
<evidence type="ECO:0000313" key="1">
    <source>
        <dbReference type="EMBL" id="KAF2242227.1"/>
    </source>
</evidence>
<dbReference type="EMBL" id="ML987208">
    <property type="protein sequence ID" value="KAF2242227.1"/>
    <property type="molecule type" value="Genomic_DNA"/>
</dbReference>
<dbReference type="RefSeq" id="XP_033677231.1">
    <property type="nucleotide sequence ID" value="XM_033824307.1"/>
</dbReference>
<dbReference type="Proteomes" id="UP000800094">
    <property type="component" value="Unassembled WGS sequence"/>
</dbReference>
<proteinExistence type="predicted"/>
<dbReference type="AlphaFoldDB" id="A0A6A6HVZ5"/>